<accession>X6PEV1</accession>
<dbReference type="EMBL" id="ASPP01000338">
    <property type="protein sequence ID" value="ETO36736.1"/>
    <property type="molecule type" value="Genomic_DNA"/>
</dbReference>
<proteinExistence type="predicted"/>
<dbReference type="Proteomes" id="UP000023152">
    <property type="component" value="Unassembled WGS sequence"/>
</dbReference>
<protein>
    <submittedName>
        <fullName evidence="3">Uncharacterized protein</fullName>
    </submittedName>
</protein>
<organism evidence="3 4">
    <name type="scientific">Reticulomyxa filosa</name>
    <dbReference type="NCBI Taxonomy" id="46433"/>
    <lineage>
        <taxon>Eukaryota</taxon>
        <taxon>Sar</taxon>
        <taxon>Rhizaria</taxon>
        <taxon>Retaria</taxon>
        <taxon>Foraminifera</taxon>
        <taxon>Monothalamids</taxon>
        <taxon>Reticulomyxidae</taxon>
        <taxon>Reticulomyxa</taxon>
    </lineage>
</organism>
<evidence type="ECO:0000256" key="2">
    <source>
        <dbReference type="SAM" id="MobiDB-lite"/>
    </source>
</evidence>
<gene>
    <name evidence="3" type="ORF">RFI_00324</name>
</gene>
<feature type="coiled-coil region" evidence="1">
    <location>
        <begin position="92"/>
        <end position="119"/>
    </location>
</feature>
<evidence type="ECO:0000256" key="1">
    <source>
        <dbReference type="SAM" id="Coils"/>
    </source>
</evidence>
<evidence type="ECO:0000313" key="3">
    <source>
        <dbReference type="EMBL" id="ETO36736.1"/>
    </source>
</evidence>
<dbReference type="AlphaFoldDB" id="X6PEV1"/>
<name>X6PEV1_RETFI</name>
<evidence type="ECO:0000313" key="4">
    <source>
        <dbReference type="Proteomes" id="UP000023152"/>
    </source>
</evidence>
<keyword evidence="1" id="KW-0175">Coiled coil</keyword>
<keyword evidence="4" id="KW-1185">Reference proteome</keyword>
<sequence length="123" mass="14696">MKSWILTLFSNKIQRLIDSEERNEKFQKTLTQTWFKTIDESKSKDIDILSNEEISTKHPHKRKNDITCDNDTNEIIPSKKIKQDKDFNINKIDEMLCLLQNIDKKIDNLMERISKVENQSRKK</sequence>
<reference evidence="3 4" key="1">
    <citation type="journal article" date="2013" name="Curr. Biol.">
        <title>The Genome of the Foraminiferan Reticulomyxa filosa.</title>
        <authorList>
            <person name="Glockner G."/>
            <person name="Hulsmann N."/>
            <person name="Schleicher M."/>
            <person name="Noegel A.A."/>
            <person name="Eichinger L."/>
            <person name="Gallinger C."/>
            <person name="Pawlowski J."/>
            <person name="Sierra R."/>
            <person name="Euteneuer U."/>
            <person name="Pillet L."/>
            <person name="Moustafa A."/>
            <person name="Platzer M."/>
            <person name="Groth M."/>
            <person name="Szafranski K."/>
            <person name="Schliwa M."/>
        </authorList>
    </citation>
    <scope>NUCLEOTIDE SEQUENCE [LARGE SCALE GENOMIC DNA]</scope>
</reference>
<feature type="region of interest" description="Disordered" evidence="2">
    <location>
        <begin position="50"/>
        <end position="69"/>
    </location>
</feature>
<comment type="caution">
    <text evidence="3">The sequence shown here is derived from an EMBL/GenBank/DDBJ whole genome shotgun (WGS) entry which is preliminary data.</text>
</comment>